<dbReference type="Proteomes" id="UP000242414">
    <property type="component" value="Unassembled WGS sequence"/>
</dbReference>
<accession>A0A1X0RA56</accession>
<feature type="compositionally biased region" description="Low complexity" evidence="1">
    <location>
        <begin position="307"/>
        <end position="317"/>
    </location>
</feature>
<sequence length="332" mass="38855">MLKKAKQYKLQDLYKQAANKKESIKDKEEKELQLAIELSKKEHILEQQRLFELLQRERQQRSSTSSADIEEDDWFQTVSHRRQPNNVKRQEKAPKKKPTTSKKPKIKRTTSVKQEKDEPLVIDNLSSFLIKNDPEEQENIVIENLSKFLKKEEPEEQQQIVIENLTAFLDNEQEESTFANHSYNRQIEKNIKCSVCENWFADEIAAQLHLSECKNIEAECLDEQLTDDAIEETVEDQDFSESDCSVIDLCNPNAEEDDGYLSPLEGFTNVLDIQGDNPFLAQFERNNRHTTTTTARSSTTRKRSTTTRRSNNSSNSSKRPRRTWKKKRREKK</sequence>
<name>A0A1X0RA56_RHIZD</name>
<dbReference type="EMBL" id="KV921882">
    <property type="protein sequence ID" value="ORE08925.1"/>
    <property type="molecule type" value="Genomic_DNA"/>
</dbReference>
<organism evidence="2">
    <name type="scientific">Rhizopus microsporus var. microsporus</name>
    <dbReference type="NCBI Taxonomy" id="86635"/>
    <lineage>
        <taxon>Eukaryota</taxon>
        <taxon>Fungi</taxon>
        <taxon>Fungi incertae sedis</taxon>
        <taxon>Mucoromycota</taxon>
        <taxon>Mucoromycotina</taxon>
        <taxon>Mucoromycetes</taxon>
        <taxon>Mucorales</taxon>
        <taxon>Mucorineae</taxon>
        <taxon>Rhizopodaceae</taxon>
        <taxon>Rhizopus</taxon>
    </lineage>
</organism>
<dbReference type="OrthoDB" id="2279290at2759"/>
<feature type="region of interest" description="Disordered" evidence="1">
    <location>
        <begin position="281"/>
        <end position="332"/>
    </location>
</feature>
<feature type="compositionally biased region" description="Low complexity" evidence="1">
    <location>
        <begin position="289"/>
        <end position="298"/>
    </location>
</feature>
<dbReference type="VEuPathDB" id="FungiDB:BCV72DRAFT_334108"/>
<feature type="compositionally biased region" description="Basic residues" evidence="1">
    <location>
        <begin position="94"/>
        <end position="110"/>
    </location>
</feature>
<dbReference type="AlphaFoldDB" id="A0A1X0RA56"/>
<feature type="region of interest" description="Disordered" evidence="1">
    <location>
        <begin position="56"/>
        <end position="114"/>
    </location>
</feature>
<protein>
    <submittedName>
        <fullName evidence="2">Uncharacterized protein</fullName>
    </submittedName>
</protein>
<proteinExistence type="predicted"/>
<gene>
    <name evidence="2" type="ORF">BCV72DRAFT_334108</name>
</gene>
<reference evidence="2" key="1">
    <citation type="journal article" date="2016" name="Proc. Natl. Acad. Sci. U.S.A.">
        <title>Lipid metabolic changes in an early divergent fungus govern the establishment of a mutualistic symbiosis with endobacteria.</title>
        <authorList>
            <person name="Lastovetsky O.A."/>
            <person name="Gaspar M.L."/>
            <person name="Mondo S.J."/>
            <person name="LaButti K.M."/>
            <person name="Sandor L."/>
            <person name="Grigoriev I.V."/>
            <person name="Henry S.A."/>
            <person name="Pawlowska T.E."/>
        </authorList>
    </citation>
    <scope>NUCLEOTIDE SEQUENCE [LARGE SCALE GENOMIC DNA]</scope>
    <source>
        <strain evidence="2">ATCC 52814</strain>
    </source>
</reference>
<evidence type="ECO:0000256" key="1">
    <source>
        <dbReference type="SAM" id="MobiDB-lite"/>
    </source>
</evidence>
<evidence type="ECO:0000313" key="2">
    <source>
        <dbReference type="EMBL" id="ORE08925.1"/>
    </source>
</evidence>
<feature type="compositionally biased region" description="Basic residues" evidence="1">
    <location>
        <begin position="318"/>
        <end position="332"/>
    </location>
</feature>